<keyword evidence="3" id="KW-0677">Repeat</keyword>
<keyword evidence="6" id="KW-0539">Nucleus</keyword>
<dbReference type="GO" id="GO:0005634">
    <property type="term" value="C:nucleus"/>
    <property type="evidence" value="ECO:0007669"/>
    <property type="project" value="UniProtKB-SubCell"/>
</dbReference>
<dbReference type="Pfam" id="PF00096">
    <property type="entry name" value="zf-C2H2"/>
    <property type="match status" value="3"/>
</dbReference>
<proteinExistence type="predicted"/>
<dbReference type="PANTHER" id="PTHR24388">
    <property type="entry name" value="ZINC FINGER PROTEIN"/>
    <property type="match status" value="1"/>
</dbReference>
<evidence type="ECO:0000259" key="8">
    <source>
        <dbReference type="PROSITE" id="PS50157"/>
    </source>
</evidence>
<evidence type="ECO:0000256" key="7">
    <source>
        <dbReference type="PROSITE-ProRule" id="PRU00042"/>
    </source>
</evidence>
<dbReference type="SMART" id="SM00355">
    <property type="entry name" value="ZnF_C2H2"/>
    <property type="match status" value="3"/>
</dbReference>
<sequence>MNKVMLIPETTCFRSFSRSFNLARHIATRHTSPLHFVCPQCDRTYKNSMHFADHIRTHNGELFGCDDCGKHFPARNSLRAHKKNDHREKRICGVPDT</sequence>
<feature type="domain" description="C2H2-type" evidence="8">
    <location>
        <begin position="63"/>
        <end position="91"/>
    </location>
</feature>
<dbReference type="Gene3D" id="3.30.160.60">
    <property type="entry name" value="Classic Zinc Finger"/>
    <property type="match status" value="2"/>
</dbReference>
<dbReference type="GO" id="GO:0008270">
    <property type="term" value="F:zinc ion binding"/>
    <property type="evidence" value="ECO:0007669"/>
    <property type="project" value="UniProtKB-KW"/>
</dbReference>
<dbReference type="GO" id="GO:0000978">
    <property type="term" value="F:RNA polymerase II cis-regulatory region sequence-specific DNA binding"/>
    <property type="evidence" value="ECO:0007669"/>
    <property type="project" value="TreeGrafter"/>
</dbReference>
<dbReference type="InterPro" id="IPR036236">
    <property type="entry name" value="Znf_C2H2_sf"/>
</dbReference>
<accession>A0AA36CTE1</accession>
<dbReference type="PANTHER" id="PTHR24388:SF54">
    <property type="entry name" value="PROTEIN ESCARGOT"/>
    <property type="match status" value="1"/>
</dbReference>
<evidence type="ECO:0000313" key="10">
    <source>
        <dbReference type="Proteomes" id="UP001177023"/>
    </source>
</evidence>
<dbReference type="PROSITE" id="PS00028">
    <property type="entry name" value="ZINC_FINGER_C2H2_1"/>
    <property type="match status" value="2"/>
</dbReference>
<organism evidence="9 10">
    <name type="scientific">Mesorhabditis spiculigera</name>
    <dbReference type="NCBI Taxonomy" id="96644"/>
    <lineage>
        <taxon>Eukaryota</taxon>
        <taxon>Metazoa</taxon>
        <taxon>Ecdysozoa</taxon>
        <taxon>Nematoda</taxon>
        <taxon>Chromadorea</taxon>
        <taxon>Rhabditida</taxon>
        <taxon>Rhabditina</taxon>
        <taxon>Rhabditomorpha</taxon>
        <taxon>Rhabditoidea</taxon>
        <taxon>Rhabditidae</taxon>
        <taxon>Mesorhabditinae</taxon>
        <taxon>Mesorhabditis</taxon>
    </lineage>
</organism>
<dbReference type="AlphaFoldDB" id="A0AA36CTE1"/>
<comment type="subcellular location">
    <subcellularLocation>
        <location evidence="1">Nucleus</location>
    </subcellularLocation>
</comment>
<evidence type="ECO:0000256" key="4">
    <source>
        <dbReference type="ARBA" id="ARBA00022771"/>
    </source>
</evidence>
<evidence type="ECO:0000313" key="9">
    <source>
        <dbReference type="EMBL" id="CAJ0573626.1"/>
    </source>
</evidence>
<gene>
    <name evidence="9" type="ORF">MSPICULIGERA_LOCUS11979</name>
</gene>
<dbReference type="InterPro" id="IPR013087">
    <property type="entry name" value="Znf_C2H2_type"/>
</dbReference>
<dbReference type="Proteomes" id="UP001177023">
    <property type="component" value="Unassembled WGS sequence"/>
</dbReference>
<keyword evidence="10" id="KW-1185">Reference proteome</keyword>
<evidence type="ECO:0000256" key="2">
    <source>
        <dbReference type="ARBA" id="ARBA00022723"/>
    </source>
</evidence>
<keyword evidence="5" id="KW-0862">Zinc</keyword>
<dbReference type="SUPFAM" id="SSF57667">
    <property type="entry name" value="beta-beta-alpha zinc fingers"/>
    <property type="match status" value="1"/>
</dbReference>
<name>A0AA36CTE1_9BILA</name>
<reference evidence="9" key="1">
    <citation type="submission" date="2023-06" db="EMBL/GenBank/DDBJ databases">
        <authorList>
            <person name="Delattre M."/>
        </authorList>
    </citation>
    <scope>NUCLEOTIDE SEQUENCE</scope>
    <source>
        <strain evidence="9">AF72</strain>
    </source>
</reference>
<feature type="non-terminal residue" evidence="9">
    <location>
        <position position="97"/>
    </location>
</feature>
<evidence type="ECO:0000256" key="6">
    <source>
        <dbReference type="ARBA" id="ARBA00023242"/>
    </source>
</evidence>
<evidence type="ECO:0000256" key="5">
    <source>
        <dbReference type="ARBA" id="ARBA00022833"/>
    </source>
</evidence>
<evidence type="ECO:0000256" key="3">
    <source>
        <dbReference type="ARBA" id="ARBA00022737"/>
    </source>
</evidence>
<keyword evidence="4 7" id="KW-0863">Zinc-finger</keyword>
<dbReference type="GO" id="GO:0000981">
    <property type="term" value="F:DNA-binding transcription factor activity, RNA polymerase II-specific"/>
    <property type="evidence" value="ECO:0007669"/>
    <property type="project" value="TreeGrafter"/>
</dbReference>
<dbReference type="PROSITE" id="PS50157">
    <property type="entry name" value="ZINC_FINGER_C2H2_2"/>
    <property type="match status" value="2"/>
</dbReference>
<comment type="caution">
    <text evidence="9">The sequence shown here is derived from an EMBL/GenBank/DDBJ whole genome shotgun (WGS) entry which is preliminary data.</text>
</comment>
<dbReference type="EMBL" id="CATQJA010002621">
    <property type="protein sequence ID" value="CAJ0573626.1"/>
    <property type="molecule type" value="Genomic_DNA"/>
</dbReference>
<keyword evidence="2" id="KW-0479">Metal-binding</keyword>
<evidence type="ECO:0000256" key="1">
    <source>
        <dbReference type="ARBA" id="ARBA00004123"/>
    </source>
</evidence>
<dbReference type="InterPro" id="IPR050527">
    <property type="entry name" value="Snail/Krueppel_Znf"/>
</dbReference>
<protein>
    <recommendedName>
        <fullName evidence="8">C2H2-type domain-containing protein</fullName>
    </recommendedName>
</protein>
<feature type="domain" description="C2H2-type" evidence="8">
    <location>
        <begin position="36"/>
        <end position="63"/>
    </location>
</feature>